<evidence type="ECO:0000313" key="15">
    <source>
        <dbReference type="EMBL" id="KAK7739115.1"/>
    </source>
</evidence>
<dbReference type="Gene3D" id="1.10.510.10">
    <property type="entry name" value="Transferase(Phosphotransferase) domain 1"/>
    <property type="match status" value="1"/>
</dbReference>
<dbReference type="EC" id="2.7.11.1" evidence="3"/>
<accession>A0AAN9U4C5</accession>
<dbReference type="Proteomes" id="UP001320420">
    <property type="component" value="Unassembled WGS sequence"/>
</dbReference>
<comment type="catalytic activity">
    <reaction evidence="10">
        <text>L-threonyl-[protein] + ATP = O-phospho-L-threonyl-[protein] + ADP + H(+)</text>
        <dbReference type="Rhea" id="RHEA:46608"/>
        <dbReference type="Rhea" id="RHEA-COMP:11060"/>
        <dbReference type="Rhea" id="RHEA-COMP:11605"/>
        <dbReference type="ChEBI" id="CHEBI:15378"/>
        <dbReference type="ChEBI" id="CHEBI:30013"/>
        <dbReference type="ChEBI" id="CHEBI:30616"/>
        <dbReference type="ChEBI" id="CHEBI:61977"/>
        <dbReference type="ChEBI" id="CHEBI:456216"/>
        <dbReference type="EC" id="2.7.11.1"/>
    </reaction>
</comment>
<dbReference type="InterPro" id="IPR011009">
    <property type="entry name" value="Kinase-like_dom_sf"/>
</dbReference>
<evidence type="ECO:0000256" key="5">
    <source>
        <dbReference type="ARBA" id="ARBA00019973"/>
    </source>
</evidence>
<evidence type="ECO:0000256" key="7">
    <source>
        <dbReference type="ARBA" id="ARBA00023043"/>
    </source>
</evidence>
<reference evidence="15 16" key="1">
    <citation type="submission" date="2024-02" db="EMBL/GenBank/DDBJ databases">
        <title>De novo assembly and annotation of 12 fungi associated with fruit tree decline syndrome in Ontario, Canada.</title>
        <authorList>
            <person name="Sulman M."/>
            <person name="Ellouze W."/>
            <person name="Ilyukhin E."/>
        </authorList>
    </citation>
    <scope>NUCLEOTIDE SEQUENCE [LARGE SCALE GENOMIC DNA]</scope>
    <source>
        <strain evidence="15 16">M11/M66-122</strain>
    </source>
</reference>
<dbReference type="Gene3D" id="1.25.40.20">
    <property type="entry name" value="Ankyrin repeat-containing domain"/>
    <property type="match status" value="2"/>
</dbReference>
<evidence type="ECO:0000256" key="11">
    <source>
        <dbReference type="ARBA" id="ARBA00048679"/>
    </source>
</evidence>
<evidence type="ECO:0000259" key="14">
    <source>
        <dbReference type="PROSITE" id="PS50011"/>
    </source>
</evidence>
<dbReference type="InterPro" id="IPR002110">
    <property type="entry name" value="Ankyrin_rpt"/>
</dbReference>
<dbReference type="SMART" id="SM00248">
    <property type="entry name" value="ANK"/>
    <property type="match status" value="8"/>
</dbReference>
<keyword evidence="7 12" id="KW-0040">ANK repeat</keyword>
<feature type="compositionally biased region" description="Basic and acidic residues" evidence="13">
    <location>
        <begin position="654"/>
        <end position="663"/>
    </location>
</feature>
<evidence type="ECO:0000256" key="6">
    <source>
        <dbReference type="ARBA" id="ARBA00022737"/>
    </source>
</evidence>
<dbReference type="PROSITE" id="PS00109">
    <property type="entry name" value="PROTEIN_KINASE_TYR"/>
    <property type="match status" value="1"/>
</dbReference>
<dbReference type="PROSITE" id="PS50011">
    <property type="entry name" value="PROTEIN_KINASE_DOM"/>
    <property type="match status" value="1"/>
</dbReference>
<dbReference type="AlphaFoldDB" id="A0AAN9U4C5"/>
<dbReference type="InterPro" id="IPR000719">
    <property type="entry name" value="Prot_kinase_dom"/>
</dbReference>
<comment type="subunit">
    <text evidence="2">Component of the EKC/KEOPS complex composed of at least BUD32, CGI121, GON7, KAE1 and PCC1; the whole complex dimerizes.</text>
</comment>
<dbReference type="Pfam" id="PF00023">
    <property type="entry name" value="Ank"/>
    <property type="match status" value="1"/>
</dbReference>
<dbReference type="Pfam" id="PF00069">
    <property type="entry name" value="Pkinase"/>
    <property type="match status" value="1"/>
</dbReference>
<keyword evidence="16" id="KW-1185">Reference proteome</keyword>
<dbReference type="GO" id="GO:0005524">
    <property type="term" value="F:ATP binding"/>
    <property type="evidence" value="ECO:0007669"/>
    <property type="project" value="InterPro"/>
</dbReference>
<proteinExistence type="predicted"/>
<evidence type="ECO:0000256" key="8">
    <source>
        <dbReference type="ARBA" id="ARBA00030980"/>
    </source>
</evidence>
<evidence type="ECO:0000256" key="1">
    <source>
        <dbReference type="ARBA" id="ARBA00003747"/>
    </source>
</evidence>
<dbReference type="PANTHER" id="PTHR24126">
    <property type="entry name" value="ANKYRIN REPEAT, PH AND SEC7 DOMAIN CONTAINING PROTEIN SECG-RELATED"/>
    <property type="match status" value="1"/>
</dbReference>
<dbReference type="InterPro" id="IPR008266">
    <property type="entry name" value="Tyr_kinase_AS"/>
</dbReference>
<dbReference type="CDD" id="cd00180">
    <property type="entry name" value="PKc"/>
    <property type="match status" value="1"/>
</dbReference>
<evidence type="ECO:0000256" key="4">
    <source>
        <dbReference type="ARBA" id="ARBA00013948"/>
    </source>
</evidence>
<dbReference type="EMBL" id="JAKJXP020000188">
    <property type="protein sequence ID" value="KAK7739115.1"/>
    <property type="molecule type" value="Genomic_DNA"/>
</dbReference>
<protein>
    <recommendedName>
        <fullName evidence="5">EKC/KEOPS complex subunit BUD32</fullName>
        <ecNumber evidence="3">2.7.11.1</ecNumber>
    </recommendedName>
    <alternativeName>
        <fullName evidence="8 9">Atypical Serine/threonine protein kinase BUD32</fullName>
    </alternativeName>
    <alternativeName>
        <fullName evidence="4">EKC/KEOPS complex subunit bud32</fullName>
    </alternativeName>
</protein>
<gene>
    <name evidence="15" type="ORF">SLS62_011293</name>
</gene>
<dbReference type="SUPFAM" id="SSF56112">
    <property type="entry name" value="Protein kinase-like (PK-like)"/>
    <property type="match status" value="1"/>
</dbReference>
<name>A0AAN9U4C5_9PEZI</name>
<feature type="compositionally biased region" description="Basic and acidic residues" evidence="13">
    <location>
        <begin position="764"/>
        <end position="777"/>
    </location>
</feature>
<evidence type="ECO:0000313" key="16">
    <source>
        <dbReference type="Proteomes" id="UP001320420"/>
    </source>
</evidence>
<dbReference type="InterPro" id="IPR036770">
    <property type="entry name" value="Ankyrin_rpt-contain_sf"/>
</dbReference>
<comment type="caution">
    <text evidence="15">The sequence shown here is derived from an EMBL/GenBank/DDBJ whole genome shotgun (WGS) entry which is preliminary data.</text>
</comment>
<dbReference type="PROSITE" id="PS50088">
    <property type="entry name" value="ANK_REPEAT"/>
    <property type="match status" value="2"/>
</dbReference>
<feature type="region of interest" description="Disordered" evidence="13">
    <location>
        <begin position="223"/>
        <end position="245"/>
    </location>
</feature>
<evidence type="ECO:0000256" key="3">
    <source>
        <dbReference type="ARBA" id="ARBA00012513"/>
    </source>
</evidence>
<dbReference type="GO" id="GO:0004674">
    <property type="term" value="F:protein serine/threonine kinase activity"/>
    <property type="evidence" value="ECO:0007669"/>
    <property type="project" value="UniProtKB-EC"/>
</dbReference>
<evidence type="ECO:0000256" key="2">
    <source>
        <dbReference type="ARBA" id="ARBA00011534"/>
    </source>
</evidence>
<evidence type="ECO:0000256" key="10">
    <source>
        <dbReference type="ARBA" id="ARBA00047899"/>
    </source>
</evidence>
<dbReference type="SUPFAM" id="SSF48403">
    <property type="entry name" value="Ankyrin repeat"/>
    <property type="match status" value="1"/>
</dbReference>
<dbReference type="Pfam" id="PF12796">
    <property type="entry name" value="Ank_2"/>
    <property type="match status" value="2"/>
</dbReference>
<feature type="domain" description="Protein kinase" evidence="14">
    <location>
        <begin position="68"/>
        <end position="351"/>
    </location>
</feature>
<evidence type="ECO:0000256" key="13">
    <source>
        <dbReference type="SAM" id="MobiDB-lite"/>
    </source>
</evidence>
<feature type="repeat" description="ANK" evidence="12">
    <location>
        <begin position="1055"/>
        <end position="1087"/>
    </location>
</feature>
<sequence length="1198" mass="134347">MDNFIDRNLTDFNIPFNEQTLPAFLGQQSGKDLRYDFFAIQDYFLTDVKDIESDKSLHLTLSDGDKYFIRERPLGQGSFGGVDQVFSRLSIEKYARKRVLRGRGSEQSQHYLIQELRELRELHHNHLVQIIGSYTDRDWIAYLMKPVARGTLEEFLSISQPLTSDDKVILRRFYGCLAGAMNYLYAHHVRHRDLTTRNILIDSVGDVYISDFGSAYNWTSKPSSKTKHRNIPTSPDYMAPEISKGEERGTRSDMWSLGVVFLEMTTKLLDHHPVELRRRIRSHAEKTRSQPYPYDNMSVVLSWMNVLGQTNTNHEHDREPLSWARELLHFGHEHRPMPPQLMTYIRESPSFGVFSCLKCESDFEEDAFVYGATTQWTDSKENSRQTREQVEAVFSTYSSAYEVENPPFKRHDSIKKWIVDSSQSEPFAAELTTSHFDDDKWDVEDIPWPQEIMDTQPIDFRPKKEDKAFVDSGLGFLECTSLSSDDDRLMQPFEESSDRSSTQSNEDSHIQTFHGSLDSLFQEEEAPEGIQKQDGSSRESSEMLFYEEDDKSEIGNPWEEASDRSGSENGAEADGQDPLQNGYPRIEPMESFHVNSIEQISEQNPAAVERLPISEEIKPGPVLEESTTVVTDEGYESLPQLQDKDSQNYLPSHQEQEEGRGEEELPTPNLVNADKRKKQAKGSELSPGIPIVPKKQRKKTRFSEQIEHIEGSQPALESNVQDQNTTTSQITIDVPVDDIKPAPSQVSEKNENTSGTSLLSETNMRMKDKEPKTPITPRKRDALVPVDVRKLMDNTWEMASSAPTSVVSADTRSKLSQFFYLIPSSAQIESILSDACKKGSAGVVKTILHRVVSETKPLKFRQFFIPLIYAVQGASTRHNKCVRELLAAGVNPNHRSKKTGLTPLHIAVSHPNFKGYTNLIWLLLSGKIEADPNARDRDGELPLTKLFVGADTTPLEPHKRGALIMLLKEGAKPNITLPGTGSTPLHLAVRRQDKVAVAMLLYKGAAVDARSTSGTTALQMTANQFRAGELGADHAEVLEHLLQHGANVNGRAGALGRTALHWAAIAGCAHAVARLLEAGADVKLQDLDGCDALALAVRHAAKLTAVDGGSDNTDKLADHVEIMLGLAKAANYEEWKLREGKCAVETACRGKDTALLEWLLRAGLSPDSKFRRETVMEFANKKGSYEAKQLLQSKLGSH</sequence>
<feature type="compositionally biased region" description="Polar residues" evidence="13">
    <location>
        <begin position="744"/>
        <end position="763"/>
    </location>
</feature>
<feature type="region of interest" description="Disordered" evidence="13">
    <location>
        <begin position="612"/>
        <end position="777"/>
    </location>
</feature>
<feature type="compositionally biased region" description="Polar residues" evidence="13">
    <location>
        <begin position="715"/>
        <end position="731"/>
    </location>
</feature>
<feature type="compositionally biased region" description="Basic and acidic residues" evidence="13">
    <location>
        <begin position="701"/>
        <end position="710"/>
    </location>
</feature>
<keyword evidence="6" id="KW-0677">Repeat</keyword>
<dbReference type="PROSITE" id="PS50297">
    <property type="entry name" value="ANK_REP_REGION"/>
    <property type="match status" value="2"/>
</dbReference>
<comment type="function">
    <text evidence="1">Component of the EKC/KEOPS complex that is required for the formation of a threonylcarbamoyl group on adenosine at position 37 (t(6)A37) in tRNAs that read codons beginning with adenine. The complex is probably involved in the transfer of the threonylcarbamoyl moiety of threonylcarbamoyl-AMP (TC-AMP) to the N6 group of A37. BUD32 has ATPase activity in the context of the EKC/KEOPS complex and likely plays a supporting role to the catalytic subunit KAE1. The EKC/KEOPS complex also promotes both telomere uncapping and telomere elongation. The complex is required for efficient recruitment of transcriptional coactivators.</text>
</comment>
<feature type="region of interest" description="Disordered" evidence="13">
    <location>
        <begin position="547"/>
        <end position="586"/>
    </location>
</feature>
<evidence type="ECO:0000256" key="12">
    <source>
        <dbReference type="PROSITE-ProRule" id="PRU00023"/>
    </source>
</evidence>
<evidence type="ECO:0000256" key="9">
    <source>
        <dbReference type="ARBA" id="ARBA00033194"/>
    </source>
</evidence>
<comment type="catalytic activity">
    <reaction evidence="11">
        <text>L-seryl-[protein] + ATP = O-phospho-L-seryl-[protein] + ADP + H(+)</text>
        <dbReference type="Rhea" id="RHEA:17989"/>
        <dbReference type="Rhea" id="RHEA-COMP:9863"/>
        <dbReference type="Rhea" id="RHEA-COMP:11604"/>
        <dbReference type="ChEBI" id="CHEBI:15378"/>
        <dbReference type="ChEBI" id="CHEBI:29999"/>
        <dbReference type="ChEBI" id="CHEBI:30616"/>
        <dbReference type="ChEBI" id="CHEBI:83421"/>
        <dbReference type="ChEBI" id="CHEBI:456216"/>
        <dbReference type="EC" id="2.7.11.1"/>
    </reaction>
</comment>
<organism evidence="15 16">
    <name type="scientific">Diatrype stigma</name>
    <dbReference type="NCBI Taxonomy" id="117547"/>
    <lineage>
        <taxon>Eukaryota</taxon>
        <taxon>Fungi</taxon>
        <taxon>Dikarya</taxon>
        <taxon>Ascomycota</taxon>
        <taxon>Pezizomycotina</taxon>
        <taxon>Sordariomycetes</taxon>
        <taxon>Xylariomycetidae</taxon>
        <taxon>Xylariales</taxon>
        <taxon>Diatrypaceae</taxon>
        <taxon>Diatrype</taxon>
    </lineage>
</organism>
<feature type="repeat" description="ANK" evidence="12">
    <location>
        <begin position="980"/>
        <end position="1012"/>
    </location>
</feature>